<dbReference type="Gramene" id="KQK12293">
    <property type="protein sequence ID" value="KQK12293"/>
    <property type="gene ID" value="BRADI_1g02735v3"/>
</dbReference>
<dbReference type="GO" id="GO:0004497">
    <property type="term" value="F:monooxygenase activity"/>
    <property type="evidence" value="ECO:0007669"/>
    <property type="project" value="InterPro"/>
</dbReference>
<evidence type="ECO:0000256" key="1">
    <source>
        <dbReference type="ARBA" id="ARBA00010617"/>
    </source>
</evidence>
<dbReference type="OrthoDB" id="1470350at2759"/>
<organism evidence="7">
    <name type="scientific">Brachypodium distachyon</name>
    <name type="common">Purple false brome</name>
    <name type="synonym">Trachynia distachya</name>
    <dbReference type="NCBI Taxonomy" id="15368"/>
    <lineage>
        <taxon>Eukaryota</taxon>
        <taxon>Viridiplantae</taxon>
        <taxon>Streptophyta</taxon>
        <taxon>Embryophyta</taxon>
        <taxon>Tracheophyta</taxon>
        <taxon>Spermatophyta</taxon>
        <taxon>Magnoliopsida</taxon>
        <taxon>Liliopsida</taxon>
        <taxon>Poales</taxon>
        <taxon>Poaceae</taxon>
        <taxon>BOP clade</taxon>
        <taxon>Pooideae</taxon>
        <taxon>Stipodae</taxon>
        <taxon>Brachypodieae</taxon>
        <taxon>Brachypodium</taxon>
    </lineage>
</organism>
<sequence>MEVIVILLVIAVLFVSKKRLTGSSGRTTTRTMPLPPSPPSLPVVGHLHLLGSLPHRRLRALAAKYGPVIHLRLGGVPTVVACSAAAAEEAVKAHNLAFASRPRLSMVDRGYYGSGGMGFAPYGEYWLQARRVCVAHFLNPRLAASLSRIRLQEAAALVGRVLLLAVYSNTVISRVTFGGDAEDLSKKKQGGGERLMKAFGKIHELLGTAPMGETVPWLRWMDALVTGLEAEKRRAFQEMDAVLDRVIADHRQKRRLRAAAAGAEDDDDEDRDLVDVLLEEYGGSSEEEEGAVKGIILDMLAAAAATDSTSTLLEWAMAELINHPKELLKLQHEIRDAVDRSGAGAVMEEHLRDLPYLEAVVRESKRPHPSMPLRETRQDTELLGYAVRKGTRVLTNFWAIGRDQDVWGQDAEEFVPERFLGYDDDLKMLPDFPFLPLGARSRFAMTSNKLALASLAYSFDWELPGG</sequence>
<evidence type="ECO:0000313" key="9">
    <source>
        <dbReference type="Proteomes" id="UP000008810"/>
    </source>
</evidence>
<reference evidence="7 8" key="1">
    <citation type="journal article" date="2010" name="Nature">
        <title>Genome sequencing and analysis of the model grass Brachypodium distachyon.</title>
        <authorList>
            <consortium name="International Brachypodium Initiative"/>
        </authorList>
    </citation>
    <scope>NUCLEOTIDE SEQUENCE [LARGE SCALE GENOMIC DNA]</scope>
    <source>
        <strain evidence="7 8">Bd21</strain>
    </source>
</reference>
<dbReference type="Proteomes" id="UP000008810">
    <property type="component" value="Chromosome 1"/>
</dbReference>
<dbReference type="GO" id="GO:0016705">
    <property type="term" value="F:oxidoreductase activity, acting on paired donors, with incorporation or reduction of molecular oxygen"/>
    <property type="evidence" value="ECO:0007669"/>
    <property type="project" value="InterPro"/>
</dbReference>
<evidence type="ECO:0000256" key="4">
    <source>
        <dbReference type="ARBA" id="ARBA00022989"/>
    </source>
</evidence>
<dbReference type="PANTHER" id="PTHR47955">
    <property type="entry name" value="CYTOCHROME P450 FAMILY 71 PROTEIN"/>
    <property type="match status" value="1"/>
</dbReference>
<dbReference type="Pfam" id="PF00067">
    <property type="entry name" value="p450"/>
    <property type="match status" value="1"/>
</dbReference>
<reference evidence="8" key="3">
    <citation type="submission" date="2018-08" db="UniProtKB">
        <authorList>
            <consortium name="EnsemblPlants"/>
        </authorList>
    </citation>
    <scope>IDENTIFICATION</scope>
    <source>
        <strain evidence="8">cv. Bd21</strain>
    </source>
</reference>
<gene>
    <name evidence="7" type="ORF">BRADI_1g02735v3</name>
</gene>
<keyword evidence="4" id="KW-1133">Transmembrane helix</keyword>
<evidence type="ECO:0000313" key="8">
    <source>
        <dbReference type="EnsemblPlants" id="KQK12293"/>
    </source>
</evidence>
<reference evidence="7" key="2">
    <citation type="submission" date="2017-06" db="EMBL/GenBank/DDBJ databases">
        <title>WGS assembly of Brachypodium distachyon.</title>
        <authorList>
            <consortium name="The International Brachypodium Initiative"/>
            <person name="Lucas S."/>
            <person name="Harmon-Smith M."/>
            <person name="Lail K."/>
            <person name="Tice H."/>
            <person name="Grimwood J."/>
            <person name="Bruce D."/>
            <person name="Barry K."/>
            <person name="Shu S."/>
            <person name="Lindquist E."/>
            <person name="Wang M."/>
            <person name="Pitluck S."/>
            <person name="Vogel J.P."/>
            <person name="Garvin D.F."/>
            <person name="Mockler T.C."/>
            <person name="Schmutz J."/>
            <person name="Rokhsar D."/>
            <person name="Bevan M.W."/>
        </authorList>
    </citation>
    <scope>NUCLEOTIDE SEQUENCE</scope>
    <source>
        <strain evidence="7">Bd21</strain>
    </source>
</reference>
<keyword evidence="5" id="KW-0408">Iron</keyword>
<dbReference type="InParanoid" id="A0A0Q3GPE7"/>
<dbReference type="InterPro" id="IPR001128">
    <property type="entry name" value="Cyt_P450"/>
</dbReference>
<evidence type="ECO:0000256" key="5">
    <source>
        <dbReference type="ARBA" id="ARBA00023004"/>
    </source>
</evidence>
<proteinExistence type="inferred from homology"/>
<dbReference type="PANTHER" id="PTHR47955:SF15">
    <property type="entry name" value="CYTOCHROME P450 71A2-LIKE"/>
    <property type="match status" value="1"/>
</dbReference>
<accession>A0A0Q3GPE7</accession>
<evidence type="ECO:0000256" key="2">
    <source>
        <dbReference type="ARBA" id="ARBA00022692"/>
    </source>
</evidence>
<evidence type="ECO:0000256" key="3">
    <source>
        <dbReference type="ARBA" id="ARBA00022723"/>
    </source>
</evidence>
<dbReference type="EMBL" id="CM000880">
    <property type="protein sequence ID" value="KQK12293.1"/>
    <property type="molecule type" value="Genomic_DNA"/>
</dbReference>
<keyword evidence="4" id="KW-0472">Membrane</keyword>
<dbReference type="SUPFAM" id="SSF48264">
    <property type="entry name" value="Cytochrome P450"/>
    <property type="match status" value="1"/>
</dbReference>
<dbReference type="STRING" id="15368.A0A0Q3GPE7"/>
<evidence type="ECO:0000256" key="6">
    <source>
        <dbReference type="SAM" id="SignalP"/>
    </source>
</evidence>
<feature type="chain" id="PRO_5035999573" description="Cytochrome P450" evidence="6">
    <location>
        <begin position="23"/>
        <end position="466"/>
    </location>
</feature>
<evidence type="ECO:0000313" key="7">
    <source>
        <dbReference type="EMBL" id="KQK12293.1"/>
    </source>
</evidence>
<protein>
    <recommendedName>
        <fullName evidence="10">Cytochrome P450</fullName>
    </recommendedName>
</protein>
<dbReference type="GO" id="GO:0020037">
    <property type="term" value="F:heme binding"/>
    <property type="evidence" value="ECO:0007669"/>
    <property type="project" value="InterPro"/>
</dbReference>
<keyword evidence="6" id="KW-0732">Signal</keyword>
<dbReference type="Gene3D" id="1.10.630.10">
    <property type="entry name" value="Cytochrome P450"/>
    <property type="match status" value="1"/>
</dbReference>
<dbReference type="InterPro" id="IPR002401">
    <property type="entry name" value="Cyt_P450_E_grp-I"/>
</dbReference>
<keyword evidence="9" id="KW-1185">Reference proteome</keyword>
<comment type="similarity">
    <text evidence="1">Belongs to the cytochrome P450 family.</text>
</comment>
<dbReference type="EnsemblPlants" id="KQK12293">
    <property type="protein sequence ID" value="KQK12293"/>
    <property type="gene ID" value="BRADI_1g02735v3"/>
</dbReference>
<dbReference type="InterPro" id="IPR036396">
    <property type="entry name" value="Cyt_P450_sf"/>
</dbReference>
<keyword evidence="3" id="KW-0479">Metal-binding</keyword>
<feature type="signal peptide" evidence="6">
    <location>
        <begin position="1"/>
        <end position="22"/>
    </location>
</feature>
<evidence type="ECO:0008006" key="10">
    <source>
        <dbReference type="Google" id="ProtNLM"/>
    </source>
</evidence>
<dbReference type="PRINTS" id="PR00463">
    <property type="entry name" value="EP450I"/>
</dbReference>
<name>A0A0Q3GPE7_BRADI</name>
<dbReference type="GO" id="GO:0005506">
    <property type="term" value="F:iron ion binding"/>
    <property type="evidence" value="ECO:0007669"/>
    <property type="project" value="InterPro"/>
</dbReference>
<keyword evidence="2" id="KW-0812">Transmembrane</keyword>
<dbReference type="AlphaFoldDB" id="A0A0Q3GPE7"/>